<protein>
    <recommendedName>
        <fullName evidence="6">Serine hydroxymethyltransferase</fullName>
        <shortName evidence="6">SHMT</shortName>
        <shortName evidence="6">Serine methylase</shortName>
        <ecNumber evidence="6">2.1.2.1</ecNumber>
    </recommendedName>
</protein>
<dbReference type="GeneID" id="81674938"/>
<evidence type="ECO:0000256" key="4">
    <source>
        <dbReference type="ARBA" id="ARBA00022679"/>
    </source>
</evidence>
<dbReference type="InterPro" id="IPR039429">
    <property type="entry name" value="SHMT-like_dom"/>
</dbReference>
<dbReference type="Proteomes" id="UP000280707">
    <property type="component" value="Chromosome"/>
</dbReference>
<evidence type="ECO:0000256" key="1">
    <source>
        <dbReference type="ARBA" id="ARBA00001933"/>
    </source>
</evidence>
<keyword evidence="5 6" id="KW-0663">Pyridoxal phosphate</keyword>
<evidence type="ECO:0000256" key="3">
    <source>
        <dbReference type="ARBA" id="ARBA00022563"/>
    </source>
</evidence>
<comment type="pathway">
    <text evidence="6">One-carbon metabolism; tetrahydrofolate interconversion.</text>
</comment>
<reference evidence="8 9" key="1">
    <citation type="submission" date="2018-12" db="EMBL/GenBank/DDBJ databases">
        <authorList>
            <consortium name="Pathogen Informatics"/>
        </authorList>
    </citation>
    <scope>NUCLEOTIDE SEQUENCE [LARGE SCALE GENOMIC DNA]</scope>
    <source>
        <strain evidence="8 9">NCTC934</strain>
    </source>
</reference>
<feature type="binding site" evidence="6">
    <location>
        <begin position="125"/>
        <end position="127"/>
    </location>
    <ligand>
        <name>(6S)-5,6,7,8-tetrahydrofolate</name>
        <dbReference type="ChEBI" id="CHEBI:57453"/>
    </ligand>
</feature>
<name>A0ABY6TE73_9CORY</name>
<comment type="subcellular location">
    <subcellularLocation>
        <location evidence="6">Cytoplasm</location>
    </subcellularLocation>
</comment>
<keyword evidence="6" id="KW-0963">Cytoplasm</keyword>
<evidence type="ECO:0000256" key="2">
    <source>
        <dbReference type="ARBA" id="ARBA00006376"/>
    </source>
</evidence>
<gene>
    <name evidence="6 8" type="primary">glyA</name>
    <name evidence="8" type="ORF">NCTC934_00841</name>
</gene>
<dbReference type="InterPro" id="IPR015422">
    <property type="entry name" value="PyrdxlP-dep_Trfase_small"/>
</dbReference>
<evidence type="ECO:0000313" key="8">
    <source>
        <dbReference type="EMBL" id="VEH72569.1"/>
    </source>
</evidence>
<evidence type="ECO:0000313" key="9">
    <source>
        <dbReference type="Proteomes" id="UP000280707"/>
    </source>
</evidence>
<feature type="domain" description="Serine hydroxymethyltransferase-like" evidence="7">
    <location>
        <begin position="9"/>
        <end position="389"/>
    </location>
</feature>
<comment type="subunit">
    <text evidence="6">Homodimer.</text>
</comment>
<dbReference type="InterPro" id="IPR049943">
    <property type="entry name" value="Ser_HO-MeTrfase-like"/>
</dbReference>
<evidence type="ECO:0000259" key="7">
    <source>
        <dbReference type="Pfam" id="PF00464"/>
    </source>
</evidence>
<feature type="modified residue" description="N6-(pyridoxal phosphate)lysine" evidence="6">
    <location>
        <position position="230"/>
    </location>
</feature>
<dbReference type="GO" id="GO:0004372">
    <property type="term" value="F:glycine hydroxymethyltransferase activity"/>
    <property type="evidence" value="ECO:0007669"/>
    <property type="project" value="UniProtKB-EC"/>
</dbReference>
<dbReference type="PIRSF" id="PIRSF000412">
    <property type="entry name" value="SHMT"/>
    <property type="match status" value="1"/>
</dbReference>
<feature type="site" description="Plays an important role in substrate specificity" evidence="6">
    <location>
        <position position="229"/>
    </location>
</feature>
<comment type="similarity">
    <text evidence="2 6">Belongs to the SHMT family.</text>
</comment>
<sequence>MASFNTDLRDLDPDVFGAIQGEISRQRETLEMIASENFVPRAVLQAQGSVLTNKYAEGYPGRRYYGGCEHVDVVEDLARDRAKALFNAEFANVQPHSGAQANAAVLASIAEPGDKILGLSLAHGGHLTHGMKLNFSGKLYDVAAYGVDPETMRVDMDKLREQAIEEKPKVIIGGWSAYPRTLDFAAFREIADEVGAYLWVDMAHFAGLVAAGLHPNPVEHADIVSTTVHKTLGGPRSGMILAKQEYAKKLNSNVFPGQQGGPLMHAVAAKAISMKIAASEEFKERQERTLEGARILADRLLAEDTRAAGVDVVSGGTDVHLVLADLRNSQLDGQQAEDLLHQVGITVNRNAVPNDPRPPMVTSGLRIGTSALATRGLDAEAFTEVADVIGTALAQGNNADVEALRRRVDKIAEDYPLYEGLEDWKLV</sequence>
<dbReference type="CDD" id="cd00378">
    <property type="entry name" value="SHMT"/>
    <property type="match status" value="1"/>
</dbReference>
<comment type="pathway">
    <text evidence="6">Amino-acid biosynthesis; glycine biosynthesis; glycine from L-serine: step 1/1.</text>
</comment>
<organism evidence="8 9">
    <name type="scientific">Corynebacterium segmentosum</name>
    <dbReference type="NCBI Taxonomy" id="43990"/>
    <lineage>
        <taxon>Bacteria</taxon>
        <taxon>Bacillati</taxon>
        <taxon>Actinomycetota</taxon>
        <taxon>Actinomycetes</taxon>
        <taxon>Mycobacteriales</taxon>
        <taxon>Corynebacteriaceae</taxon>
        <taxon>Corynebacterium</taxon>
    </lineage>
</organism>
<keyword evidence="3 6" id="KW-0554">One-carbon metabolism</keyword>
<comment type="caution">
    <text evidence="6">Lacks conserved residue(s) required for the propagation of feature annotation.</text>
</comment>
<dbReference type="PROSITE" id="PS00096">
    <property type="entry name" value="SHMT"/>
    <property type="match status" value="1"/>
</dbReference>
<dbReference type="RefSeq" id="WP_005280032.1">
    <property type="nucleotide sequence ID" value="NZ_LR134408.1"/>
</dbReference>
<dbReference type="HAMAP" id="MF_00051">
    <property type="entry name" value="SHMT"/>
    <property type="match status" value="1"/>
</dbReference>
<dbReference type="Gene3D" id="3.40.640.10">
    <property type="entry name" value="Type I PLP-dependent aspartate aminotransferase-like (Major domain)"/>
    <property type="match status" value="1"/>
</dbReference>
<keyword evidence="9" id="KW-1185">Reference proteome</keyword>
<dbReference type="InterPro" id="IPR015421">
    <property type="entry name" value="PyrdxlP-dep_Trfase_major"/>
</dbReference>
<dbReference type="PANTHER" id="PTHR11680">
    <property type="entry name" value="SERINE HYDROXYMETHYLTRANSFERASE"/>
    <property type="match status" value="1"/>
</dbReference>
<comment type="function">
    <text evidence="6">Catalyzes the reversible interconversion of serine and glycine with tetrahydrofolate (THF) serving as the one-carbon carrier. This reaction serves as the major source of one-carbon groups required for the biosynthesis of purines, thymidylate, methionine, and other important biomolecules. Also exhibits THF-independent aldolase activity toward beta-hydroxyamino acids, producing glycine and aldehydes, via a retro-aldol mechanism.</text>
</comment>
<feature type="binding site" evidence="6">
    <location>
        <position position="121"/>
    </location>
    <ligand>
        <name>(6S)-5,6,7,8-tetrahydrofolate</name>
        <dbReference type="ChEBI" id="CHEBI:57453"/>
    </ligand>
</feature>
<proteinExistence type="inferred from homology"/>
<evidence type="ECO:0000256" key="5">
    <source>
        <dbReference type="ARBA" id="ARBA00022898"/>
    </source>
</evidence>
<dbReference type="NCBIfam" id="NF000586">
    <property type="entry name" value="PRK00011.1"/>
    <property type="match status" value="1"/>
</dbReference>
<comment type="cofactor">
    <cofactor evidence="1 6">
        <name>pyridoxal 5'-phosphate</name>
        <dbReference type="ChEBI" id="CHEBI:597326"/>
    </cofactor>
</comment>
<dbReference type="InterPro" id="IPR015424">
    <property type="entry name" value="PyrdxlP-dep_Trfase"/>
</dbReference>
<accession>A0ABY6TE73</accession>
<dbReference type="InterPro" id="IPR019798">
    <property type="entry name" value="Ser_HO-MeTrfase_PLP_BS"/>
</dbReference>
<dbReference type="Pfam" id="PF00464">
    <property type="entry name" value="SHMT"/>
    <property type="match status" value="1"/>
</dbReference>
<keyword evidence="6" id="KW-0028">Amino-acid biosynthesis</keyword>
<dbReference type="PANTHER" id="PTHR11680:SF35">
    <property type="entry name" value="SERINE HYDROXYMETHYLTRANSFERASE 1"/>
    <property type="match status" value="1"/>
</dbReference>
<comment type="catalytic activity">
    <reaction evidence="6">
        <text>(6R)-5,10-methylene-5,6,7,8-tetrahydrofolate + glycine + H2O = (6S)-5,6,7,8-tetrahydrofolate + L-serine</text>
        <dbReference type="Rhea" id="RHEA:15481"/>
        <dbReference type="ChEBI" id="CHEBI:15377"/>
        <dbReference type="ChEBI" id="CHEBI:15636"/>
        <dbReference type="ChEBI" id="CHEBI:33384"/>
        <dbReference type="ChEBI" id="CHEBI:57305"/>
        <dbReference type="ChEBI" id="CHEBI:57453"/>
        <dbReference type="EC" id="2.1.2.1"/>
    </reaction>
</comment>
<dbReference type="EMBL" id="LR134408">
    <property type="protein sequence ID" value="VEH72569.1"/>
    <property type="molecule type" value="Genomic_DNA"/>
</dbReference>
<evidence type="ECO:0000256" key="6">
    <source>
        <dbReference type="HAMAP-Rule" id="MF_00051"/>
    </source>
</evidence>
<dbReference type="InterPro" id="IPR001085">
    <property type="entry name" value="Ser_HO-MeTrfase"/>
</dbReference>
<dbReference type="SUPFAM" id="SSF53383">
    <property type="entry name" value="PLP-dependent transferases"/>
    <property type="match status" value="1"/>
</dbReference>
<dbReference type="Gene3D" id="3.90.1150.10">
    <property type="entry name" value="Aspartate Aminotransferase, domain 1"/>
    <property type="match status" value="1"/>
</dbReference>
<keyword evidence="4 6" id="KW-0808">Transferase</keyword>
<dbReference type="EC" id="2.1.2.1" evidence="6"/>